<dbReference type="CDD" id="cd22231">
    <property type="entry name" value="RHH_NikR_HicB-like"/>
    <property type="match status" value="1"/>
</dbReference>
<evidence type="ECO:0000313" key="3">
    <source>
        <dbReference type="EMBL" id="MYD89422.1"/>
    </source>
</evidence>
<proteinExistence type="predicted"/>
<name>A0A6B1DRS3_9CHLR</name>
<feature type="compositionally biased region" description="Basic and acidic residues" evidence="1">
    <location>
        <begin position="59"/>
        <end position="78"/>
    </location>
</feature>
<dbReference type="GO" id="GO:0006355">
    <property type="term" value="P:regulation of DNA-templated transcription"/>
    <property type="evidence" value="ECO:0007669"/>
    <property type="project" value="InterPro"/>
</dbReference>
<dbReference type="InterPro" id="IPR013321">
    <property type="entry name" value="Arc_rbn_hlx_hlx"/>
</dbReference>
<dbReference type="InterPro" id="IPR002145">
    <property type="entry name" value="CopG"/>
</dbReference>
<sequence length="85" mass="9857">MARTTKTITFSLPPEMVERVNEMAAQQGSSRSEFLRTAVVRYIEEHEWRQLLQYGEQKAREEGIGPEDVAHLVEEYRSETNSART</sequence>
<dbReference type="SUPFAM" id="SSF47598">
    <property type="entry name" value="Ribbon-helix-helix"/>
    <property type="match status" value="1"/>
</dbReference>
<evidence type="ECO:0000259" key="2">
    <source>
        <dbReference type="Pfam" id="PF01402"/>
    </source>
</evidence>
<feature type="domain" description="Ribbon-helix-helix protein CopG" evidence="2">
    <location>
        <begin position="6"/>
        <end position="45"/>
    </location>
</feature>
<dbReference type="InterPro" id="IPR010985">
    <property type="entry name" value="Ribbon_hlx_hlx"/>
</dbReference>
<feature type="region of interest" description="Disordered" evidence="1">
    <location>
        <begin position="59"/>
        <end position="85"/>
    </location>
</feature>
<gene>
    <name evidence="3" type="ORF">F4Y08_03645</name>
</gene>
<dbReference type="EMBL" id="VXPY01000019">
    <property type="protein sequence ID" value="MYD89422.1"/>
    <property type="molecule type" value="Genomic_DNA"/>
</dbReference>
<accession>A0A6B1DRS3</accession>
<protein>
    <submittedName>
        <fullName evidence="3">Ribbon-helix-helix protein, CopG family</fullName>
    </submittedName>
</protein>
<dbReference type="AlphaFoldDB" id="A0A6B1DRS3"/>
<comment type="caution">
    <text evidence="3">The sequence shown here is derived from an EMBL/GenBank/DDBJ whole genome shotgun (WGS) entry which is preliminary data.</text>
</comment>
<organism evidence="3">
    <name type="scientific">Caldilineaceae bacterium SB0662_bin_9</name>
    <dbReference type="NCBI Taxonomy" id="2605258"/>
    <lineage>
        <taxon>Bacteria</taxon>
        <taxon>Bacillati</taxon>
        <taxon>Chloroflexota</taxon>
        <taxon>Caldilineae</taxon>
        <taxon>Caldilineales</taxon>
        <taxon>Caldilineaceae</taxon>
    </lineage>
</organism>
<dbReference type="Gene3D" id="1.10.1220.10">
    <property type="entry name" value="Met repressor-like"/>
    <property type="match status" value="1"/>
</dbReference>
<evidence type="ECO:0000256" key="1">
    <source>
        <dbReference type="SAM" id="MobiDB-lite"/>
    </source>
</evidence>
<reference evidence="3" key="1">
    <citation type="submission" date="2019-09" db="EMBL/GenBank/DDBJ databases">
        <title>Characterisation of the sponge microbiome using genome-centric metagenomics.</title>
        <authorList>
            <person name="Engelberts J.P."/>
            <person name="Robbins S.J."/>
            <person name="De Goeij J.M."/>
            <person name="Aranda M."/>
            <person name="Bell S.C."/>
            <person name="Webster N.S."/>
        </authorList>
    </citation>
    <scope>NUCLEOTIDE SEQUENCE</scope>
    <source>
        <strain evidence="3">SB0662_bin_9</strain>
    </source>
</reference>
<dbReference type="Pfam" id="PF01402">
    <property type="entry name" value="RHH_1"/>
    <property type="match status" value="1"/>
</dbReference>